<reference evidence="1" key="1">
    <citation type="thesis" date="2020" institute="ProQuest LLC" country="789 East Eisenhower Parkway, Ann Arbor, MI, USA">
        <title>Comparative Genomics and Chromosome Evolution.</title>
        <authorList>
            <person name="Mudd A.B."/>
        </authorList>
    </citation>
    <scope>NUCLEOTIDE SEQUENCE</scope>
    <source>
        <strain evidence="1">237g6f4</strain>
        <tissue evidence="1">Blood</tissue>
    </source>
</reference>
<sequence length="84" mass="9937">MAQGEINPHHGTWTQIQMFSRLKNFCILCIRPLLKTLFTEDHPIYKKKSCVFESSSFPMCFLLSYNFSQIYWLGFGFLKNFSKT</sequence>
<name>A0AAV6YZH2_ENGPU</name>
<evidence type="ECO:0000313" key="2">
    <source>
        <dbReference type="Proteomes" id="UP000824782"/>
    </source>
</evidence>
<comment type="caution">
    <text evidence="1">The sequence shown here is derived from an EMBL/GenBank/DDBJ whole genome shotgun (WGS) entry which is preliminary data.</text>
</comment>
<protein>
    <submittedName>
        <fullName evidence="1">Uncharacterized protein</fullName>
    </submittedName>
</protein>
<dbReference type="AlphaFoldDB" id="A0AAV6YZH2"/>
<keyword evidence="2" id="KW-1185">Reference proteome</keyword>
<accession>A0AAV6YZH2</accession>
<evidence type="ECO:0000313" key="1">
    <source>
        <dbReference type="EMBL" id="KAG8539393.1"/>
    </source>
</evidence>
<dbReference type="EMBL" id="WNYA01014876">
    <property type="protein sequence ID" value="KAG8539393.1"/>
    <property type="molecule type" value="Genomic_DNA"/>
</dbReference>
<organism evidence="1 2">
    <name type="scientific">Engystomops pustulosus</name>
    <name type="common">Tungara frog</name>
    <name type="synonym">Physalaemus pustulosus</name>
    <dbReference type="NCBI Taxonomy" id="76066"/>
    <lineage>
        <taxon>Eukaryota</taxon>
        <taxon>Metazoa</taxon>
        <taxon>Chordata</taxon>
        <taxon>Craniata</taxon>
        <taxon>Vertebrata</taxon>
        <taxon>Euteleostomi</taxon>
        <taxon>Amphibia</taxon>
        <taxon>Batrachia</taxon>
        <taxon>Anura</taxon>
        <taxon>Neobatrachia</taxon>
        <taxon>Hyloidea</taxon>
        <taxon>Leptodactylidae</taxon>
        <taxon>Leiuperinae</taxon>
        <taxon>Engystomops</taxon>
    </lineage>
</organism>
<dbReference type="Proteomes" id="UP000824782">
    <property type="component" value="Unassembled WGS sequence"/>
</dbReference>
<proteinExistence type="predicted"/>
<gene>
    <name evidence="1" type="ORF">GDO81_020972</name>
</gene>